<proteinExistence type="predicted"/>
<name>A0A679J9K8_9HYPH</name>
<sequence length="357" mass="40460">MTLISVLGRKNICILIGDALITSAINEHLDVSIPTYSLPNELEIPNIYISSLCRKFFPITPEIYLAWSGDYEKLQKPLNRLRSFCKSGNHDKDQILDWHKRSKLKTSGISTILVGALRNKEFITVSVKCDTFKIGNKGEFNIVAGTGKNTFAEKFLRTESGIAADPIVLLRNSIIACASILAQQQRNGYGLFEAFGGIFDILVVENNAINPISNILYLFRNWWHRDDNFDESRIDHIQRRGPISSTIESAYHVTHINNNLHVTRWKSGGPVEFVITPPFAEKNFKPARNQYKIGIVVEIIMSPLGYKTIYNFPQNKGYDIDLSLDKPFLNTLAFPNNEICSHLQKVRTNNKITNNKT</sequence>
<protein>
    <submittedName>
        <fullName evidence="1">Uncharacterized protein</fullName>
    </submittedName>
</protein>
<organism evidence="1">
    <name type="scientific">Methylobacterium bullatum</name>
    <dbReference type="NCBI Taxonomy" id="570505"/>
    <lineage>
        <taxon>Bacteria</taxon>
        <taxon>Pseudomonadati</taxon>
        <taxon>Pseudomonadota</taxon>
        <taxon>Alphaproteobacteria</taxon>
        <taxon>Hyphomicrobiales</taxon>
        <taxon>Methylobacteriaceae</taxon>
        <taxon>Methylobacterium</taxon>
    </lineage>
</organism>
<reference evidence="1" key="1">
    <citation type="submission" date="2019-12" db="EMBL/GenBank/DDBJ databases">
        <authorList>
            <person name="Cremers G."/>
        </authorList>
    </citation>
    <scope>NUCLEOTIDE SEQUENCE</scope>
    <source>
        <strain evidence="1">Mbul1</strain>
    </source>
</reference>
<evidence type="ECO:0000313" key="1">
    <source>
        <dbReference type="EMBL" id="CAA2103316.1"/>
    </source>
</evidence>
<dbReference type="EMBL" id="LR743504">
    <property type="protein sequence ID" value="CAA2103316.1"/>
    <property type="molecule type" value="Genomic_DNA"/>
</dbReference>
<dbReference type="AlphaFoldDB" id="A0A679J9K8"/>
<accession>A0A679J9K8</accession>
<gene>
    <name evidence="1" type="ORF">MBUL_02133</name>
</gene>